<proteinExistence type="predicted"/>
<dbReference type="Pfam" id="PF11611">
    <property type="entry name" value="DUF4352"/>
    <property type="match status" value="1"/>
</dbReference>
<organism evidence="5 6">
    <name type="scientific">Murinocardiopsis flavida</name>
    <dbReference type="NCBI Taxonomy" id="645275"/>
    <lineage>
        <taxon>Bacteria</taxon>
        <taxon>Bacillati</taxon>
        <taxon>Actinomycetota</taxon>
        <taxon>Actinomycetes</taxon>
        <taxon>Streptosporangiales</taxon>
        <taxon>Nocardiopsidaceae</taxon>
        <taxon>Murinocardiopsis</taxon>
    </lineage>
</organism>
<dbReference type="AlphaFoldDB" id="A0A2P8DUX3"/>
<dbReference type="InterPro" id="IPR029050">
    <property type="entry name" value="Immunoprotect_excell_Ig-like"/>
</dbReference>
<protein>
    <submittedName>
        <fullName evidence="5">Uncharacterized protein DUF4352</fullName>
    </submittedName>
</protein>
<evidence type="ECO:0000256" key="1">
    <source>
        <dbReference type="ARBA" id="ARBA00022729"/>
    </source>
</evidence>
<keyword evidence="1" id="KW-0732">Signal</keyword>
<keyword evidence="6" id="KW-1185">Reference proteome</keyword>
<sequence>MYQNPTGGYGFPPPPPPPQRKNRAWLYGCLGCGGAAAFVLVLGAGCVAFLGSGTDTPPPAESPVAEAPAAGDDEKPAAKIGDSVESGAFAFTVTDVETGVASVQDDTGYITTKADGSYVVVSVTVENVGDESGIFDSTAQKLHDADGKEYSTDAEAQLTEGADSWVNDINPGNKVDGKLIFDVPEGVQPDSVELHDFLSLDGGAVVDLT</sequence>
<keyword evidence="3" id="KW-1133">Transmembrane helix</keyword>
<dbReference type="RefSeq" id="WP_106581180.1">
    <property type="nucleotide sequence ID" value="NZ_PYGA01000001.1"/>
</dbReference>
<evidence type="ECO:0000256" key="2">
    <source>
        <dbReference type="SAM" id="MobiDB-lite"/>
    </source>
</evidence>
<dbReference type="Gene3D" id="2.60.40.1240">
    <property type="match status" value="1"/>
</dbReference>
<gene>
    <name evidence="5" type="ORF">CLV63_101505</name>
</gene>
<evidence type="ECO:0000313" key="6">
    <source>
        <dbReference type="Proteomes" id="UP000240542"/>
    </source>
</evidence>
<evidence type="ECO:0000313" key="5">
    <source>
        <dbReference type="EMBL" id="PSL01026.1"/>
    </source>
</evidence>
<keyword evidence="3" id="KW-0472">Membrane</keyword>
<keyword evidence="3" id="KW-0812">Transmembrane</keyword>
<evidence type="ECO:0000259" key="4">
    <source>
        <dbReference type="Pfam" id="PF11611"/>
    </source>
</evidence>
<dbReference type="InterPro" id="IPR029051">
    <property type="entry name" value="DUF4352"/>
</dbReference>
<evidence type="ECO:0000256" key="3">
    <source>
        <dbReference type="SAM" id="Phobius"/>
    </source>
</evidence>
<name>A0A2P8DUX3_9ACTN</name>
<dbReference type="EMBL" id="PYGA01000001">
    <property type="protein sequence ID" value="PSL01026.1"/>
    <property type="molecule type" value="Genomic_DNA"/>
</dbReference>
<reference evidence="5 6" key="1">
    <citation type="submission" date="2018-03" db="EMBL/GenBank/DDBJ databases">
        <title>Genomic Encyclopedia of Archaeal and Bacterial Type Strains, Phase II (KMG-II): from individual species to whole genera.</title>
        <authorList>
            <person name="Goeker M."/>
        </authorList>
    </citation>
    <scope>NUCLEOTIDE SEQUENCE [LARGE SCALE GENOMIC DNA]</scope>
    <source>
        <strain evidence="5 6">DSM 45312</strain>
    </source>
</reference>
<dbReference type="Proteomes" id="UP000240542">
    <property type="component" value="Unassembled WGS sequence"/>
</dbReference>
<feature type="domain" description="DUF4352" evidence="4">
    <location>
        <begin position="79"/>
        <end position="197"/>
    </location>
</feature>
<feature type="region of interest" description="Disordered" evidence="2">
    <location>
        <begin position="54"/>
        <end position="79"/>
    </location>
</feature>
<feature type="transmembrane region" description="Helical" evidence="3">
    <location>
        <begin position="24"/>
        <end position="50"/>
    </location>
</feature>
<dbReference type="OrthoDB" id="3430849at2"/>
<comment type="caution">
    <text evidence="5">The sequence shown here is derived from an EMBL/GenBank/DDBJ whole genome shotgun (WGS) entry which is preliminary data.</text>
</comment>
<accession>A0A2P8DUX3</accession>